<organism evidence="3 4">
    <name type="scientific">Flavobacterium okayamense</name>
    <dbReference type="NCBI Taxonomy" id="2830782"/>
    <lineage>
        <taxon>Bacteria</taxon>
        <taxon>Pseudomonadati</taxon>
        <taxon>Bacteroidota</taxon>
        <taxon>Flavobacteriia</taxon>
        <taxon>Flavobacteriales</taxon>
        <taxon>Flavobacteriaceae</taxon>
        <taxon>Flavobacterium</taxon>
    </lineage>
</organism>
<dbReference type="Proteomes" id="UP000825258">
    <property type="component" value="Chromosome"/>
</dbReference>
<evidence type="ECO:0000256" key="1">
    <source>
        <dbReference type="ARBA" id="ARBA00022729"/>
    </source>
</evidence>
<proteinExistence type="predicted"/>
<dbReference type="Pfam" id="PF18962">
    <property type="entry name" value="Por_Secre_tail"/>
    <property type="match status" value="1"/>
</dbReference>
<feature type="domain" description="Secretion system C-terminal sorting" evidence="2">
    <location>
        <begin position="612"/>
        <end position="681"/>
    </location>
</feature>
<name>A0ABM7S3F6_9FLAO</name>
<evidence type="ECO:0000313" key="4">
    <source>
        <dbReference type="Proteomes" id="UP000825258"/>
    </source>
</evidence>
<dbReference type="InterPro" id="IPR026444">
    <property type="entry name" value="Secre_tail"/>
</dbReference>
<gene>
    <name evidence="3" type="ORF">KK2020170_09190</name>
</gene>
<keyword evidence="1" id="KW-0732">Signal</keyword>
<dbReference type="EMBL" id="AP024749">
    <property type="protein sequence ID" value="BCY28051.1"/>
    <property type="molecule type" value="Genomic_DNA"/>
</dbReference>
<evidence type="ECO:0000313" key="3">
    <source>
        <dbReference type="EMBL" id="BCY28051.1"/>
    </source>
</evidence>
<accession>A0ABM7S3F6</accession>
<evidence type="ECO:0000259" key="2">
    <source>
        <dbReference type="Pfam" id="PF18962"/>
    </source>
</evidence>
<dbReference type="NCBIfam" id="TIGR04183">
    <property type="entry name" value="Por_Secre_tail"/>
    <property type="match status" value="1"/>
</dbReference>
<reference evidence="3 4" key="1">
    <citation type="submission" date="2021-06" db="EMBL/GenBank/DDBJ databases">
        <title>Whole genome sequences of Flavobacterium sp. KK2020170 and assembly.</title>
        <authorList>
            <person name="Kitahara K."/>
            <person name="Miyoshi S."/>
            <person name="Uesaka K."/>
        </authorList>
    </citation>
    <scope>NUCLEOTIDE SEQUENCE [LARGE SCALE GENOMIC DNA]</scope>
    <source>
        <strain evidence="3 4">KK2020170</strain>
    </source>
</reference>
<protein>
    <recommendedName>
        <fullName evidence="2">Secretion system C-terminal sorting domain-containing protein</fullName>
    </recommendedName>
</protein>
<sequence length="682" mass="69913">MLFAFTFANAQEAIITGYVDSPCPSVVGRTVEIYVDGTVDFTSDAGWNLVRQSNGGGYTTNISLASLGTVSDAFVYVTNDSATLANEFGITVTASNTVVSSAINDNGDDAFQIIDGLAAIIDRFGEDGVDGTGMAWEHVDTYYYRVDGTPANGGAFNAIQFTFGAQDLLDGTGLCNSGAALSTLVPFGTYSTTASTTPTITIAGSVASLDYFEGNGPSAEDTFSVSGINLTQDITVAAPTNFEVSLTSGAGFGSSVMLTQSGGTVNTTTVYIRLAAGLTSNTYNGDITASSTGATNQTLAVSGVVSPAVPQFTVSGGTPAAMNYVFGAGPSNEDSIFVEGLFLTSNITVTAPANFEVSLTSGSGFASSVSLVPSSGTVASTEVFIRLAAGLAINSYAGDITVSSSPAADQMVALNGNVFGAPTNSLVIIGVYDGPNTGGVPKGVELYALADIADLSLYGISSVANGGGSSAGTIGFTFPADALTAGQSIFVSTEATEFTNFFGFAPNYTTGVLNINGDDSVELYENGVIIDTFGDVNADGTGTAWEYLDGWAYRVSNTGPDGTFVIGNWTFSGINQLEGATTNALCTVPYPLGTYVNTLGTNNFNAIDGLVMYPNPVSGNNLYFTSTNNGEINVQIFDILGKEVVKANVVNNQVNVSGLNAGVYVVKVTEAGKTATRKLVVK</sequence>
<keyword evidence="4" id="KW-1185">Reference proteome</keyword>